<keyword evidence="2 6" id="KW-0808">Transferase</keyword>
<feature type="binding site" evidence="6">
    <location>
        <position position="470"/>
    </location>
    <ligand>
        <name>S-adenosyl-L-methionine</name>
        <dbReference type="ChEBI" id="CHEBI:59789"/>
    </ligand>
</feature>
<reference evidence="9" key="1">
    <citation type="submission" date="2016-04" db="UniProtKB">
        <authorList>
            <consortium name="WormBaseParasite"/>
        </authorList>
    </citation>
    <scope>IDENTIFICATION</scope>
</reference>
<evidence type="ECO:0000256" key="6">
    <source>
        <dbReference type="PROSITE-ProRule" id="PRU01024"/>
    </source>
</evidence>
<dbReference type="InterPro" id="IPR030390">
    <property type="entry name" value="MeTrfase_TrmA_AS"/>
</dbReference>
<dbReference type="PROSITE" id="PS01230">
    <property type="entry name" value="TRMA_1"/>
    <property type="match status" value="1"/>
</dbReference>
<dbReference type="GO" id="GO:0032259">
    <property type="term" value="P:methylation"/>
    <property type="evidence" value="ECO:0007669"/>
    <property type="project" value="UniProtKB-KW"/>
</dbReference>
<sequence>LYFYSVLIFFIIYEFRYVKGYTVKKIRHLGDTVYFSLATSSEAHEVIKLLNGFNIKGRIITAKIAPYDVKLSLNKNPSKIRSAKEIVTPLGDCEYDKQLELKMQAVSRVVKKLIKELDKANIAEARKLSVSKLVEPIRPSPVVKCYRNKCEFTVGRTINKDICVGFVGGRFALNEHHVIPIDTCDNISSHMKRIVKTFEEFIIGTGEPPFDESERKGCWRMLTVREFAGDVMLIVTVYPLEDLEKEILLKNLFIAQFLRPENFIEPTRKFRVTSLYWQRLINASDAAQYEHIGGTPYIYETILNIQFRVSPAAFFQTNSSCAAVLYSLIVEKCGFINSDILAKYVVSEEELCSENDAMKQPDEKKRKIVSTLKSDQALFNTLLLDICCGTGTIGICVLKLLKCRGKRYLIGIECVHDAVEDARSNAIANGFDGDEFQFITGKAEVILPNIKQYIPASFNLSSSKVIGILDPPRAGVPVKVIQGCRKLSDLCRLIYVSCNPSLVKKNLVDLCRPTSKKYEGKPFCIKSITPVDMFPKTSHCECVIYLER</sequence>
<dbReference type="InterPro" id="IPR045850">
    <property type="entry name" value="TRM2_met"/>
</dbReference>
<dbReference type="GO" id="GO:0006396">
    <property type="term" value="P:RNA processing"/>
    <property type="evidence" value="ECO:0007669"/>
    <property type="project" value="InterPro"/>
</dbReference>
<dbReference type="CDD" id="cd02440">
    <property type="entry name" value="AdoMet_MTases"/>
    <property type="match status" value="1"/>
</dbReference>
<evidence type="ECO:0000256" key="2">
    <source>
        <dbReference type="ARBA" id="ARBA00022679"/>
    </source>
</evidence>
<organism evidence="8 9">
    <name type="scientific">Dracunculus medinensis</name>
    <name type="common">Guinea worm</name>
    <dbReference type="NCBI Taxonomy" id="318479"/>
    <lineage>
        <taxon>Eukaryota</taxon>
        <taxon>Metazoa</taxon>
        <taxon>Ecdysozoa</taxon>
        <taxon>Nematoda</taxon>
        <taxon>Chromadorea</taxon>
        <taxon>Rhabditida</taxon>
        <taxon>Spirurina</taxon>
        <taxon>Dracunculoidea</taxon>
        <taxon>Dracunculidae</taxon>
        <taxon>Dracunculus</taxon>
    </lineage>
</organism>
<accession>A0A158Q4J5</accession>
<dbReference type="GO" id="GO:0030697">
    <property type="term" value="F:tRNA (uracil(54)-C5)-methyltransferase activity, S-adenosyl methionine-dependent"/>
    <property type="evidence" value="ECO:0007669"/>
    <property type="project" value="UniProtKB-EC"/>
</dbReference>
<comment type="catalytic activity">
    <reaction evidence="5">
        <text>uridine(54) in tRNA + S-adenosyl-L-methionine = 5-methyluridine(54) in tRNA + S-adenosyl-L-homocysteine + H(+)</text>
        <dbReference type="Rhea" id="RHEA:42712"/>
        <dbReference type="Rhea" id="RHEA-COMP:10167"/>
        <dbReference type="Rhea" id="RHEA-COMP:10193"/>
        <dbReference type="ChEBI" id="CHEBI:15378"/>
        <dbReference type="ChEBI" id="CHEBI:57856"/>
        <dbReference type="ChEBI" id="CHEBI:59789"/>
        <dbReference type="ChEBI" id="CHEBI:65315"/>
        <dbReference type="ChEBI" id="CHEBI:74447"/>
        <dbReference type="EC" id="2.1.1.35"/>
    </reaction>
    <physiologicalReaction direction="left-to-right" evidence="5">
        <dbReference type="Rhea" id="RHEA:42713"/>
    </physiologicalReaction>
</comment>
<feature type="active site" evidence="7">
    <location>
        <position position="498"/>
    </location>
</feature>
<dbReference type="WBParaSite" id="DME_0000502901-mRNA-1">
    <property type="protein sequence ID" value="DME_0000502901-mRNA-1"/>
    <property type="gene ID" value="DME_0000502901"/>
</dbReference>
<evidence type="ECO:0000256" key="4">
    <source>
        <dbReference type="ARBA" id="ARBA00033763"/>
    </source>
</evidence>
<dbReference type="PANTHER" id="PTHR45904">
    <property type="entry name" value="TRNA (URACIL-5-)-METHYLTRANSFERASE"/>
    <property type="match status" value="1"/>
</dbReference>
<dbReference type="Gene3D" id="2.40.50.1070">
    <property type="match status" value="1"/>
</dbReference>
<dbReference type="InterPro" id="IPR010280">
    <property type="entry name" value="U5_MeTrfase_fam"/>
</dbReference>
<dbReference type="AlphaFoldDB" id="A0A158Q4J5"/>
<dbReference type="Proteomes" id="UP000038040">
    <property type="component" value="Unplaced"/>
</dbReference>
<name>A0A158Q4J5_DRAME</name>
<feature type="binding site" evidence="6">
    <location>
        <position position="413"/>
    </location>
    <ligand>
        <name>S-adenosyl-L-methionine</name>
        <dbReference type="ChEBI" id="CHEBI:59789"/>
    </ligand>
</feature>
<dbReference type="PANTHER" id="PTHR45904:SF2">
    <property type="entry name" value="TRNA (URACIL-5-)-METHYLTRANSFERASE HOMOLOG A"/>
    <property type="match status" value="1"/>
</dbReference>
<dbReference type="EC" id="2.1.1.35" evidence="4"/>
<keyword evidence="3 6" id="KW-0949">S-adenosyl-L-methionine</keyword>
<dbReference type="Gene3D" id="3.40.50.150">
    <property type="entry name" value="Vaccinia Virus protein VP39"/>
    <property type="match status" value="1"/>
</dbReference>
<comment type="similarity">
    <text evidence="6">Belongs to the class I-like SAM-binding methyltransferase superfamily. RNA M5U methyltransferase family.</text>
</comment>
<dbReference type="GO" id="GO:0003723">
    <property type="term" value="F:RNA binding"/>
    <property type="evidence" value="ECO:0007669"/>
    <property type="project" value="TreeGrafter"/>
</dbReference>
<evidence type="ECO:0000313" key="8">
    <source>
        <dbReference type="Proteomes" id="UP000038040"/>
    </source>
</evidence>
<feature type="active site" description="Nucleophile" evidence="6">
    <location>
        <position position="498"/>
    </location>
</feature>
<evidence type="ECO:0000256" key="3">
    <source>
        <dbReference type="ARBA" id="ARBA00022691"/>
    </source>
</evidence>
<keyword evidence="1 6" id="KW-0489">Methyltransferase</keyword>
<comment type="caution">
    <text evidence="6">Lacks conserved residue(s) required for the propagation of feature annotation.</text>
</comment>
<evidence type="ECO:0000313" key="9">
    <source>
        <dbReference type="WBParaSite" id="DME_0000502901-mRNA-1"/>
    </source>
</evidence>
<proteinExistence type="inferred from homology"/>
<feature type="binding site" evidence="6">
    <location>
        <position position="316"/>
    </location>
    <ligand>
        <name>S-adenosyl-L-methionine</name>
        <dbReference type="ChEBI" id="CHEBI:59789"/>
    </ligand>
</feature>
<dbReference type="PROSITE" id="PS51687">
    <property type="entry name" value="SAM_MT_RNA_M5U"/>
    <property type="match status" value="1"/>
</dbReference>
<dbReference type="Pfam" id="PF05958">
    <property type="entry name" value="tRNA_U5-meth_tr"/>
    <property type="match status" value="1"/>
</dbReference>
<dbReference type="InterPro" id="IPR029063">
    <property type="entry name" value="SAM-dependent_MTases_sf"/>
</dbReference>
<protein>
    <recommendedName>
        <fullName evidence="4">tRNA (uracil(54)-C(5))-methyltransferase</fullName>
        <ecNumber evidence="4">2.1.1.35</ecNumber>
    </recommendedName>
</protein>
<evidence type="ECO:0000256" key="1">
    <source>
        <dbReference type="ARBA" id="ARBA00022603"/>
    </source>
</evidence>
<evidence type="ECO:0000256" key="7">
    <source>
        <dbReference type="PROSITE-ProRule" id="PRU10015"/>
    </source>
</evidence>
<evidence type="ECO:0000256" key="5">
    <source>
        <dbReference type="ARBA" id="ARBA00047278"/>
    </source>
</evidence>
<dbReference type="SUPFAM" id="SSF53335">
    <property type="entry name" value="S-adenosyl-L-methionine-dependent methyltransferases"/>
    <property type="match status" value="1"/>
</dbReference>